<name>A0A0M9VKM1_9MICO</name>
<feature type="transmembrane region" description="Helical" evidence="1">
    <location>
        <begin position="523"/>
        <end position="547"/>
    </location>
</feature>
<dbReference type="InterPro" id="IPR013595">
    <property type="entry name" value="Pept_S33_TAP-like_C"/>
</dbReference>
<comment type="caution">
    <text evidence="4">The sequence shown here is derived from an EMBL/GenBank/DDBJ whole genome shotgun (WGS) entry which is preliminary data.</text>
</comment>
<dbReference type="Proteomes" id="UP000037737">
    <property type="component" value="Unassembled WGS sequence"/>
</dbReference>
<sequence length="659" mass="67539">MAALLRTTVALTLLILGGAPAASAAAATPAAETVAAPTAVTEELDEVRCPVPVPNGQGARLTCGVLTVPERGAGDPENTVALPIIVIDSVSESPSDDPLVVPVLGDADAFAQALRTFTGAGWTGDRDVILVGHRGTELSRPTLDCPEIGRGLVVEDGRLLTGAEATPQRIAEITACRERLTEEGIDIAAYSTRAMVDDLAELRATLGYDRWNLYASDRATRLALSTMRFAPEGLRSVVLDGTVPPGVDALAEESTAFRAAASSVIEACGAEPECRERAPGLESALTSVLSSAASDPATVTAVSPGDGGRLDVVLDEAEVARTLAWATADAATVRAVPFVIDQLASGNAEAIVPLLQRRLDALTATGAGLGLTRVCAEQVPFTAAEGLALTAECEAWGVPARDGSEAERVTSGIPTLLLTGTYDSVATPAWSDAAAEGLERGTVVRVPHAGHGILTGSGTRADSLARSCAARVAADFLRDPAEVPDAECTVSLRPPAFLTTAQIDPTTALFRADRDLVQQRAPLPLAILGAALLASVGTLVYAALYVLRGAARRSGDAPPGTILAASAAAGGNLLYAGILALIAANADPLALAFGLPPAVWPVLLIPFVAAGAGILLAVLVVRAWILEEGTRAHRIAVTASAVASLGFTLWLLARGLLML</sequence>
<evidence type="ECO:0000256" key="1">
    <source>
        <dbReference type="SAM" id="Phobius"/>
    </source>
</evidence>
<feature type="transmembrane region" description="Helical" evidence="1">
    <location>
        <begin position="559"/>
        <end position="586"/>
    </location>
</feature>
<dbReference type="InterPro" id="IPR029058">
    <property type="entry name" value="AB_hydrolase_fold"/>
</dbReference>
<dbReference type="Gene3D" id="3.40.50.1820">
    <property type="entry name" value="alpha/beta hydrolase"/>
    <property type="match status" value="1"/>
</dbReference>
<evidence type="ECO:0000259" key="3">
    <source>
        <dbReference type="Pfam" id="PF08386"/>
    </source>
</evidence>
<keyword evidence="1" id="KW-0472">Membrane</keyword>
<evidence type="ECO:0000313" key="5">
    <source>
        <dbReference type="Proteomes" id="UP000037737"/>
    </source>
</evidence>
<dbReference type="OrthoDB" id="9796770at2"/>
<keyword evidence="1" id="KW-1133">Transmembrane helix</keyword>
<dbReference type="EMBL" id="LAVO01000012">
    <property type="protein sequence ID" value="KOS10169.1"/>
    <property type="molecule type" value="Genomic_DNA"/>
</dbReference>
<gene>
    <name evidence="4" type="ORF">XI38_11755</name>
</gene>
<dbReference type="KEGG" id="mcw:A8L33_06735"/>
<protein>
    <recommendedName>
        <fullName evidence="3">Peptidase S33 tripeptidyl aminopeptidase-like C-terminal domain-containing protein</fullName>
    </recommendedName>
</protein>
<dbReference type="Pfam" id="PF08386">
    <property type="entry name" value="Abhydrolase_4"/>
    <property type="match status" value="1"/>
</dbReference>
<dbReference type="SUPFAM" id="SSF53474">
    <property type="entry name" value="alpha/beta-Hydrolases"/>
    <property type="match status" value="1"/>
</dbReference>
<keyword evidence="5" id="KW-1185">Reference proteome</keyword>
<feature type="domain" description="Peptidase S33 tripeptidyl aminopeptidase-like C-terminal" evidence="3">
    <location>
        <begin position="389"/>
        <end position="480"/>
    </location>
</feature>
<dbReference type="PATRIC" id="fig|84292.3.peg.2388"/>
<reference evidence="4" key="1">
    <citation type="submission" date="2015-04" db="EMBL/GenBank/DDBJ databases">
        <title>Complete genome sequence of Microbacterium chocolatum SIT 101, a bacterium enantioselectively hydrolyzing mesomeric diesters.</title>
        <authorList>
            <person name="Li X."/>
            <person name="Xu Y."/>
        </authorList>
    </citation>
    <scope>NUCLEOTIDE SEQUENCE [LARGE SCALE GENOMIC DNA]</scope>
    <source>
        <strain evidence="4">SIT 101</strain>
    </source>
</reference>
<proteinExistence type="predicted"/>
<feature type="transmembrane region" description="Helical" evidence="1">
    <location>
        <begin position="598"/>
        <end position="623"/>
    </location>
</feature>
<feature type="transmembrane region" description="Helical" evidence="1">
    <location>
        <begin position="635"/>
        <end position="653"/>
    </location>
</feature>
<organism evidence="4 5">
    <name type="scientific">Microbacterium aurantiacum</name>
    <dbReference type="NCBI Taxonomy" id="162393"/>
    <lineage>
        <taxon>Bacteria</taxon>
        <taxon>Bacillati</taxon>
        <taxon>Actinomycetota</taxon>
        <taxon>Actinomycetes</taxon>
        <taxon>Micrococcales</taxon>
        <taxon>Microbacteriaceae</taxon>
        <taxon>Microbacterium</taxon>
    </lineage>
</organism>
<keyword evidence="2" id="KW-0732">Signal</keyword>
<keyword evidence="1" id="KW-0812">Transmembrane</keyword>
<feature type="signal peptide" evidence="2">
    <location>
        <begin position="1"/>
        <end position="24"/>
    </location>
</feature>
<dbReference type="AlphaFoldDB" id="A0A0M9VKM1"/>
<accession>A0A0M9VKM1</accession>
<evidence type="ECO:0000256" key="2">
    <source>
        <dbReference type="SAM" id="SignalP"/>
    </source>
</evidence>
<feature type="chain" id="PRO_5005839092" description="Peptidase S33 tripeptidyl aminopeptidase-like C-terminal domain-containing protein" evidence="2">
    <location>
        <begin position="25"/>
        <end position="659"/>
    </location>
</feature>
<evidence type="ECO:0000313" key="4">
    <source>
        <dbReference type="EMBL" id="KOS10169.1"/>
    </source>
</evidence>